<organism evidence="2">
    <name type="scientific">Columba livia</name>
    <name type="common">Rock dove</name>
    <dbReference type="NCBI Taxonomy" id="8932"/>
    <lineage>
        <taxon>Eukaryota</taxon>
        <taxon>Metazoa</taxon>
        <taxon>Chordata</taxon>
        <taxon>Craniata</taxon>
        <taxon>Vertebrata</taxon>
        <taxon>Euteleostomi</taxon>
        <taxon>Archelosauria</taxon>
        <taxon>Archosauria</taxon>
        <taxon>Dinosauria</taxon>
        <taxon>Saurischia</taxon>
        <taxon>Theropoda</taxon>
        <taxon>Coelurosauria</taxon>
        <taxon>Aves</taxon>
        <taxon>Neognathae</taxon>
        <taxon>Neoaves</taxon>
        <taxon>Columbimorphae</taxon>
        <taxon>Columbiformes</taxon>
        <taxon>Columbidae</taxon>
        <taxon>Columba</taxon>
    </lineage>
</organism>
<accession>R7VRQ1</accession>
<evidence type="ECO:0000313" key="2">
    <source>
        <dbReference type="EMBL" id="EMC84406.1"/>
    </source>
</evidence>
<evidence type="ECO:0000256" key="1">
    <source>
        <dbReference type="SAM" id="MobiDB-lite"/>
    </source>
</evidence>
<reference evidence="2" key="1">
    <citation type="journal article" date="2013" name="Science">
        <title>Genomic diversity and evolution of the head crest in the rock pigeon.</title>
        <authorList>
            <person name="Shapiro M.D."/>
            <person name="Kronenberg Z."/>
            <person name="Li C."/>
            <person name="Domyan E.T."/>
            <person name="Pan H."/>
            <person name="Campbell M."/>
            <person name="Tan H."/>
            <person name="Huff C.D."/>
            <person name="Hu H."/>
            <person name="Vickrey A.I."/>
            <person name="Nielsen S.C."/>
            <person name="Stringham S.A."/>
            <person name="Hu H."/>
            <person name="Willerslev E."/>
            <person name="Gilbert M.T."/>
            <person name="Yandell M."/>
            <person name="Zhang G."/>
            <person name="Wang J."/>
        </authorList>
    </citation>
    <scope>NUCLEOTIDE SEQUENCE [LARGE SCALE GENOMIC DNA]</scope>
    <source>
        <tissue evidence="2">Blood</tissue>
    </source>
</reference>
<gene>
    <name evidence="2" type="ORF">A306_07302</name>
</gene>
<name>R7VRQ1_COLLI</name>
<sequence>MAGYAVRSSFLHSNLSFVPSLAPVWSYTSCFDTLSWQKPGVATEQENWFMPTEPGKFQSQSKGEGETLQVGPQGTTGAVCYLMTAGQAQRSLKPRASPEGDSSGGLPGQKGEMGSCKGGSQHGGCSGGQEPSSPCSDRGHLGAIGTYTG</sequence>
<feature type="region of interest" description="Disordered" evidence="1">
    <location>
        <begin position="52"/>
        <end position="71"/>
    </location>
</feature>
<dbReference type="AlphaFoldDB" id="R7VRQ1"/>
<dbReference type="EMBL" id="KB375580">
    <property type="protein sequence ID" value="EMC84406.1"/>
    <property type="molecule type" value="Genomic_DNA"/>
</dbReference>
<proteinExistence type="predicted"/>
<protein>
    <submittedName>
        <fullName evidence="2">Uncharacterized protein</fullName>
    </submittedName>
</protein>
<feature type="region of interest" description="Disordered" evidence="1">
    <location>
        <begin position="90"/>
        <end position="149"/>
    </location>
</feature>
<feature type="compositionally biased region" description="Gly residues" evidence="1">
    <location>
        <begin position="116"/>
        <end position="127"/>
    </location>
</feature>